<gene>
    <name evidence="1" type="ORF">Tci_923669</name>
</gene>
<comment type="caution">
    <text evidence="1">The sequence shown here is derived from an EMBL/GenBank/DDBJ whole genome shotgun (WGS) entry which is preliminary data.</text>
</comment>
<dbReference type="EMBL" id="BKCJ011773212">
    <property type="protein sequence ID" value="GFD51700.1"/>
    <property type="molecule type" value="Genomic_DNA"/>
</dbReference>
<accession>A0A699WZF2</accession>
<organism evidence="1">
    <name type="scientific">Tanacetum cinerariifolium</name>
    <name type="common">Dalmatian daisy</name>
    <name type="synonym">Chrysanthemum cinerariifolium</name>
    <dbReference type="NCBI Taxonomy" id="118510"/>
    <lineage>
        <taxon>Eukaryota</taxon>
        <taxon>Viridiplantae</taxon>
        <taxon>Streptophyta</taxon>
        <taxon>Embryophyta</taxon>
        <taxon>Tracheophyta</taxon>
        <taxon>Spermatophyta</taxon>
        <taxon>Magnoliopsida</taxon>
        <taxon>eudicotyledons</taxon>
        <taxon>Gunneridae</taxon>
        <taxon>Pentapetalae</taxon>
        <taxon>asterids</taxon>
        <taxon>campanulids</taxon>
        <taxon>Asterales</taxon>
        <taxon>Asteraceae</taxon>
        <taxon>Asteroideae</taxon>
        <taxon>Anthemideae</taxon>
        <taxon>Anthemidinae</taxon>
        <taxon>Tanacetum</taxon>
    </lineage>
</organism>
<proteinExistence type="predicted"/>
<sequence length="105" mass="11700">FIRDQGTYQQYRESKEMASANWFVCMNSKKLVSRILSLWSNRNKELKLGRSCRDELGTFAGEGASVCYTCEMIGMDGKGRVVEDKRGGSAIVVTGTSTRGFDSKI</sequence>
<name>A0A699WZF2_TANCI</name>
<dbReference type="AlphaFoldDB" id="A0A699WZF2"/>
<feature type="non-terminal residue" evidence="1">
    <location>
        <position position="1"/>
    </location>
</feature>
<evidence type="ECO:0000313" key="1">
    <source>
        <dbReference type="EMBL" id="GFD51700.1"/>
    </source>
</evidence>
<protein>
    <submittedName>
        <fullName evidence="1">Uncharacterized protein</fullName>
    </submittedName>
</protein>
<reference evidence="1" key="1">
    <citation type="journal article" date="2019" name="Sci. Rep.">
        <title>Draft genome of Tanacetum cinerariifolium, the natural source of mosquito coil.</title>
        <authorList>
            <person name="Yamashiro T."/>
            <person name="Shiraishi A."/>
            <person name="Satake H."/>
            <person name="Nakayama K."/>
        </authorList>
    </citation>
    <scope>NUCLEOTIDE SEQUENCE</scope>
</reference>